<gene>
    <name evidence="1" type="ORF">MNBD_DELTA03-1235</name>
</gene>
<sequence>MKLFINIIALLCLTLPLHCWAAGDWAAVSRAAARLKSVQADFTQETHLKILARPIISKGIFIFQAPNSLRWEYKSPVRSIMLMHDGRTKKYIQQNGRLVEEQGPGLESMQIVLQEISHWLKGQFNADPTFKVRLEKGRRIIFTPKNKAIARLINRIVLKLSDQPSLMDSVTIYEGPASFTRLTFTDAKINRVIKESRFISAE</sequence>
<accession>A0A3B0UXP0</accession>
<dbReference type="AlphaFoldDB" id="A0A3B0UXP0"/>
<evidence type="ECO:0000313" key="1">
    <source>
        <dbReference type="EMBL" id="VAW32903.1"/>
    </source>
</evidence>
<name>A0A3B0UXP0_9ZZZZ</name>
<dbReference type="CDD" id="cd16325">
    <property type="entry name" value="LolA"/>
    <property type="match status" value="1"/>
</dbReference>
<dbReference type="PANTHER" id="PTHR35869">
    <property type="entry name" value="OUTER-MEMBRANE LIPOPROTEIN CARRIER PROTEIN"/>
    <property type="match status" value="1"/>
</dbReference>
<dbReference type="InterPro" id="IPR004564">
    <property type="entry name" value="OM_lipoprot_carrier_LolA-like"/>
</dbReference>
<dbReference type="Pfam" id="PF03548">
    <property type="entry name" value="LolA"/>
    <property type="match status" value="1"/>
</dbReference>
<dbReference type="SUPFAM" id="SSF89392">
    <property type="entry name" value="Prokaryotic lipoproteins and lipoprotein localization factors"/>
    <property type="match status" value="1"/>
</dbReference>
<organism evidence="1">
    <name type="scientific">hydrothermal vent metagenome</name>
    <dbReference type="NCBI Taxonomy" id="652676"/>
    <lineage>
        <taxon>unclassified sequences</taxon>
        <taxon>metagenomes</taxon>
        <taxon>ecological metagenomes</taxon>
    </lineage>
</organism>
<dbReference type="EMBL" id="UOEX01000016">
    <property type="protein sequence ID" value="VAW32903.1"/>
    <property type="molecule type" value="Genomic_DNA"/>
</dbReference>
<dbReference type="PANTHER" id="PTHR35869:SF1">
    <property type="entry name" value="OUTER-MEMBRANE LIPOPROTEIN CARRIER PROTEIN"/>
    <property type="match status" value="1"/>
</dbReference>
<proteinExistence type="predicted"/>
<reference evidence="1" key="1">
    <citation type="submission" date="2018-06" db="EMBL/GenBank/DDBJ databases">
        <authorList>
            <person name="Zhirakovskaya E."/>
        </authorList>
    </citation>
    <scope>NUCLEOTIDE SEQUENCE</scope>
</reference>
<evidence type="ECO:0008006" key="2">
    <source>
        <dbReference type="Google" id="ProtNLM"/>
    </source>
</evidence>
<dbReference type="InterPro" id="IPR029046">
    <property type="entry name" value="LolA/LolB/LppX"/>
</dbReference>
<dbReference type="Gene3D" id="2.50.20.10">
    <property type="entry name" value="Lipoprotein localisation LolA/LolB/LppX"/>
    <property type="match status" value="1"/>
</dbReference>
<protein>
    <recommendedName>
        <fullName evidence="2">Outer membrane lipoprotein carrier protein LolA</fullName>
    </recommendedName>
</protein>